<evidence type="ECO:0000313" key="2">
    <source>
        <dbReference type="EMBL" id="MFD2170874.1"/>
    </source>
</evidence>
<feature type="region of interest" description="Disordered" evidence="1">
    <location>
        <begin position="45"/>
        <end position="70"/>
    </location>
</feature>
<dbReference type="Proteomes" id="UP001597343">
    <property type="component" value="Unassembled WGS sequence"/>
</dbReference>
<evidence type="ECO:0000256" key="1">
    <source>
        <dbReference type="SAM" id="MobiDB-lite"/>
    </source>
</evidence>
<keyword evidence="3" id="KW-1185">Reference proteome</keyword>
<dbReference type="EMBL" id="JBHUIO010000008">
    <property type="protein sequence ID" value="MFD2170874.1"/>
    <property type="molecule type" value="Genomic_DNA"/>
</dbReference>
<dbReference type="RefSeq" id="WP_386047235.1">
    <property type="nucleotide sequence ID" value="NZ_JBHUIO010000008.1"/>
</dbReference>
<gene>
    <name evidence="2" type="ORF">ACFSOY_12860</name>
</gene>
<comment type="caution">
    <text evidence="2">The sequence shown here is derived from an EMBL/GenBank/DDBJ whole genome shotgun (WGS) entry which is preliminary data.</text>
</comment>
<organism evidence="2 3">
    <name type="scientific">Tumebacillus lipolyticus</name>
    <dbReference type="NCBI Taxonomy" id="1280370"/>
    <lineage>
        <taxon>Bacteria</taxon>
        <taxon>Bacillati</taxon>
        <taxon>Bacillota</taxon>
        <taxon>Bacilli</taxon>
        <taxon>Bacillales</taxon>
        <taxon>Alicyclobacillaceae</taxon>
        <taxon>Tumebacillus</taxon>
    </lineage>
</organism>
<feature type="compositionally biased region" description="Basic and acidic residues" evidence="1">
    <location>
        <begin position="56"/>
        <end position="70"/>
    </location>
</feature>
<name>A0ABW4ZZ91_9BACL</name>
<accession>A0ABW4ZZ91</accession>
<protein>
    <submittedName>
        <fullName evidence="2">Uncharacterized protein</fullName>
    </submittedName>
</protein>
<sequence>MTAVYLIILGGLLLFILIDIKASVLWEIWVASRGYDAIEQVEEGHSKNAKSYQISRRSEYKQKHRILRND</sequence>
<reference evidence="3" key="1">
    <citation type="journal article" date="2019" name="Int. J. Syst. Evol. Microbiol.">
        <title>The Global Catalogue of Microorganisms (GCM) 10K type strain sequencing project: providing services to taxonomists for standard genome sequencing and annotation.</title>
        <authorList>
            <consortium name="The Broad Institute Genomics Platform"/>
            <consortium name="The Broad Institute Genome Sequencing Center for Infectious Disease"/>
            <person name="Wu L."/>
            <person name="Ma J."/>
        </authorList>
    </citation>
    <scope>NUCLEOTIDE SEQUENCE [LARGE SCALE GENOMIC DNA]</scope>
    <source>
        <strain evidence="3">CGMCC 1.13574</strain>
    </source>
</reference>
<evidence type="ECO:0000313" key="3">
    <source>
        <dbReference type="Proteomes" id="UP001597343"/>
    </source>
</evidence>
<proteinExistence type="predicted"/>